<gene>
    <name evidence="5" type="ORF">MEDL_22733</name>
</gene>
<evidence type="ECO:0000259" key="4">
    <source>
        <dbReference type="PROSITE" id="PS51720"/>
    </source>
</evidence>
<dbReference type="FunFam" id="3.40.50.300:FF:000366">
    <property type="entry name" value="GTPase, IMAP family member 2"/>
    <property type="match status" value="1"/>
</dbReference>
<dbReference type="InterPro" id="IPR045058">
    <property type="entry name" value="GIMA/IAN/Toc"/>
</dbReference>
<dbReference type="GO" id="GO:0005525">
    <property type="term" value="F:GTP binding"/>
    <property type="evidence" value="ECO:0007669"/>
    <property type="project" value="UniProtKB-KW"/>
</dbReference>
<feature type="domain" description="AIG1-type G" evidence="4">
    <location>
        <begin position="305"/>
        <end position="522"/>
    </location>
</feature>
<dbReference type="CDD" id="cd01852">
    <property type="entry name" value="AIG1"/>
    <property type="match status" value="1"/>
</dbReference>
<dbReference type="PANTHER" id="PTHR10903">
    <property type="entry name" value="GTPASE, IMAP FAMILY MEMBER-RELATED"/>
    <property type="match status" value="1"/>
</dbReference>
<dbReference type="PROSITE" id="PS51720">
    <property type="entry name" value="G_AIG1"/>
    <property type="match status" value="2"/>
</dbReference>
<dbReference type="Gene3D" id="3.40.50.300">
    <property type="entry name" value="P-loop containing nucleotide triphosphate hydrolases"/>
    <property type="match status" value="2"/>
</dbReference>
<dbReference type="PANTHER" id="PTHR10903:SF184">
    <property type="entry name" value="GTP-BINDING PROTEIN A"/>
    <property type="match status" value="1"/>
</dbReference>
<comment type="caution">
    <text evidence="5">The sequence shown here is derived from an EMBL/GenBank/DDBJ whole genome shotgun (WGS) entry which is preliminary data.</text>
</comment>
<name>A0A8S3RUR6_MYTED</name>
<organism evidence="5 6">
    <name type="scientific">Mytilus edulis</name>
    <name type="common">Blue mussel</name>
    <dbReference type="NCBI Taxonomy" id="6550"/>
    <lineage>
        <taxon>Eukaryota</taxon>
        <taxon>Metazoa</taxon>
        <taxon>Spiralia</taxon>
        <taxon>Lophotrochozoa</taxon>
        <taxon>Mollusca</taxon>
        <taxon>Bivalvia</taxon>
        <taxon>Autobranchia</taxon>
        <taxon>Pteriomorphia</taxon>
        <taxon>Mytilida</taxon>
        <taxon>Mytiloidea</taxon>
        <taxon>Mytilidae</taxon>
        <taxon>Mytilinae</taxon>
        <taxon>Mytilus</taxon>
    </lineage>
</organism>
<keyword evidence="2" id="KW-0547">Nucleotide-binding</keyword>
<protein>
    <recommendedName>
        <fullName evidence="4">AIG1-type G domain-containing protein</fullName>
    </recommendedName>
</protein>
<dbReference type="OrthoDB" id="8954335at2759"/>
<evidence type="ECO:0000313" key="5">
    <source>
        <dbReference type="EMBL" id="CAG2208575.1"/>
    </source>
</evidence>
<accession>A0A8S3RUR6</accession>
<evidence type="ECO:0000313" key="6">
    <source>
        <dbReference type="Proteomes" id="UP000683360"/>
    </source>
</evidence>
<dbReference type="InterPro" id="IPR006703">
    <property type="entry name" value="G_AIG1"/>
</dbReference>
<dbReference type="AlphaFoldDB" id="A0A8S3RUR6"/>
<proteinExistence type="inferred from homology"/>
<comment type="similarity">
    <text evidence="1">Belongs to the TRAFAC class TrmE-Era-EngA-EngB-Septin-like GTPase superfamily. AIG1/Toc34/Toc159-like paraseptin GTPase family. IAN subfamily.</text>
</comment>
<sequence>MNKRLDWCFEKTLKQLKCETTFGWEKYIMDNPDELRIIILGKTGAGKSKTGNSILGRDAFKYGDHGSSVTSICQKETSGRFGKTIDVVDTPGVFDTNQDNETIQREVKRSIILSSPGPHAIILCIRVARFTKEEINTLEHFVRYFGKEMLKYVVVIFTHLDQLLDDHIEQNENQTKTNFISSLPEYPKNFLRMCDNRYLFFNNRRRGIENDNQIKELLMTVSSVQQQNGNTCYTNSDYKKVELMLQERMEEENQDRDVVQNRAFIADYARSTGENDKRIDCFAAKINTFEIKSSMASYEIEDWVKPVNTFVLLGRPGSGKSRTGNTITGCNKAFEFGFHSKTTSKKCESKLTEILEAEVCVIDTPGVSVFEKQDFEDIQSALPEEGPSKIIFLLCVSIGRLTHDEISLINQYFAVFGDDFADNTIIVFTHLDEWESDMNDCNDENPKFDSYLHDLPEQTKTIFRRFHNRYLPVNNKQKKREETQWTLKLMTIANSMQGFNISYNFPTVSYSSYLRDMALNYSIYLREMAFRCLRNIQGKVFGND</sequence>
<evidence type="ECO:0000256" key="1">
    <source>
        <dbReference type="ARBA" id="ARBA00008535"/>
    </source>
</evidence>
<keyword evidence="3" id="KW-0342">GTP-binding</keyword>
<dbReference type="Proteomes" id="UP000683360">
    <property type="component" value="Unassembled WGS sequence"/>
</dbReference>
<feature type="domain" description="AIG1-type G" evidence="4">
    <location>
        <begin position="32"/>
        <end position="242"/>
    </location>
</feature>
<reference evidence="5" key="1">
    <citation type="submission" date="2021-03" db="EMBL/GenBank/DDBJ databases">
        <authorList>
            <person name="Bekaert M."/>
        </authorList>
    </citation>
    <scope>NUCLEOTIDE SEQUENCE</scope>
</reference>
<evidence type="ECO:0000256" key="3">
    <source>
        <dbReference type="ARBA" id="ARBA00023134"/>
    </source>
</evidence>
<dbReference type="SUPFAM" id="SSF52540">
    <property type="entry name" value="P-loop containing nucleoside triphosphate hydrolases"/>
    <property type="match status" value="2"/>
</dbReference>
<dbReference type="InterPro" id="IPR027417">
    <property type="entry name" value="P-loop_NTPase"/>
</dbReference>
<dbReference type="Pfam" id="PF04548">
    <property type="entry name" value="AIG1"/>
    <property type="match status" value="2"/>
</dbReference>
<evidence type="ECO:0000256" key="2">
    <source>
        <dbReference type="ARBA" id="ARBA00022741"/>
    </source>
</evidence>
<dbReference type="EMBL" id="CAJPWZ010001113">
    <property type="protein sequence ID" value="CAG2208575.1"/>
    <property type="molecule type" value="Genomic_DNA"/>
</dbReference>
<keyword evidence="6" id="KW-1185">Reference proteome</keyword>